<dbReference type="Proteomes" id="UP000317371">
    <property type="component" value="Unassembled WGS sequence"/>
</dbReference>
<keyword evidence="2 6" id="KW-0732">Signal</keyword>
<name>A0A540VCF9_9CHLR</name>
<dbReference type="InterPro" id="IPR006059">
    <property type="entry name" value="SBP"/>
</dbReference>
<dbReference type="AlphaFoldDB" id="A0A540VCF9"/>
<evidence type="ECO:0000256" key="5">
    <source>
        <dbReference type="ARBA" id="ARBA00023288"/>
    </source>
</evidence>
<accession>A0A540VCF9</accession>
<evidence type="ECO:0000313" key="7">
    <source>
        <dbReference type="EMBL" id="TQE94437.1"/>
    </source>
</evidence>
<dbReference type="InterPro" id="IPR050490">
    <property type="entry name" value="Bact_solute-bd_prot1"/>
</dbReference>
<dbReference type="InParanoid" id="A0A540VCF9"/>
<feature type="chain" id="PRO_5021808829" evidence="6">
    <location>
        <begin position="25"/>
        <end position="443"/>
    </location>
</feature>
<dbReference type="CDD" id="cd13585">
    <property type="entry name" value="PBP2_TMBP_like"/>
    <property type="match status" value="1"/>
</dbReference>
<dbReference type="EMBL" id="VIGC01000024">
    <property type="protein sequence ID" value="TQE94437.1"/>
    <property type="molecule type" value="Genomic_DNA"/>
</dbReference>
<dbReference type="Pfam" id="PF13416">
    <property type="entry name" value="SBP_bac_8"/>
    <property type="match status" value="1"/>
</dbReference>
<dbReference type="RefSeq" id="WP_141611355.1">
    <property type="nucleotide sequence ID" value="NZ_VIGC02000024.1"/>
</dbReference>
<evidence type="ECO:0000256" key="1">
    <source>
        <dbReference type="ARBA" id="ARBA00022475"/>
    </source>
</evidence>
<keyword evidence="8" id="KW-1185">Reference proteome</keyword>
<evidence type="ECO:0000256" key="2">
    <source>
        <dbReference type="ARBA" id="ARBA00022729"/>
    </source>
</evidence>
<organism evidence="7 8">
    <name type="scientific">Litorilinea aerophila</name>
    <dbReference type="NCBI Taxonomy" id="1204385"/>
    <lineage>
        <taxon>Bacteria</taxon>
        <taxon>Bacillati</taxon>
        <taxon>Chloroflexota</taxon>
        <taxon>Caldilineae</taxon>
        <taxon>Caldilineales</taxon>
        <taxon>Caldilineaceae</taxon>
        <taxon>Litorilinea</taxon>
    </lineage>
</organism>
<keyword evidence="3" id="KW-0472">Membrane</keyword>
<dbReference type="Gene3D" id="3.40.190.10">
    <property type="entry name" value="Periplasmic binding protein-like II"/>
    <property type="match status" value="1"/>
</dbReference>
<protein>
    <submittedName>
        <fullName evidence="7">Sugar ABC transporter substrate-binding protein</fullName>
    </submittedName>
</protein>
<proteinExistence type="predicted"/>
<keyword evidence="1" id="KW-1003">Cell membrane</keyword>
<dbReference type="PANTHER" id="PTHR43649:SF33">
    <property type="entry name" value="POLYGALACTURONAN_RHAMNOGALACTURONAN-BINDING PROTEIN YTCQ"/>
    <property type="match status" value="1"/>
</dbReference>
<sequence length="443" mass="48427">MNIRTLRSLIWLVAVALFLAGCPAAPVAPGGQAPASSAGEGKVQIKLATWAGVDEANELQAILDELNAASETYEIIQESSPAEYWTKLQTTVAAGTAADLMWMDQEHLPDFAARGALLDITDRLENDDHPAADLTDYFPAALERYTYQGKHYGLPWIAMPVMLYVNLDHLEAAGYSEDQVNDWTWADFAEACVAMTLDSNGNHPGDSDFDRTEVQQYGFSIVPGWPPLQMWIWQAGGEVISEDLTQSPIDTPEALQGAQYVADLVASGCTPEQSVISERGFGEMMKAGTVSMFMGGAADDFERTEGKRIKAFLLPQGPVSRDTWAWIGGMSINANTANPDVAYEAFMDLTEAIHHWKVPAPRRSLATREGIVAATPYKEISADNIIANMEHMRAPRIFPGYAQWATVFGERYVDPLVRGNATPEELAGEVRPLLEEILAEAGQ</sequence>
<comment type="caution">
    <text evidence="7">The sequence shown here is derived from an EMBL/GenBank/DDBJ whole genome shotgun (WGS) entry which is preliminary data.</text>
</comment>
<dbReference type="PANTHER" id="PTHR43649">
    <property type="entry name" value="ARABINOSE-BINDING PROTEIN-RELATED"/>
    <property type="match status" value="1"/>
</dbReference>
<dbReference type="OrthoDB" id="362670at2"/>
<evidence type="ECO:0000256" key="6">
    <source>
        <dbReference type="SAM" id="SignalP"/>
    </source>
</evidence>
<reference evidence="7 8" key="1">
    <citation type="submission" date="2019-06" db="EMBL/GenBank/DDBJ databases">
        <title>Genome sequence of Litorilinea aerophila BAA-2444.</title>
        <authorList>
            <person name="Maclea K.S."/>
            <person name="Maurais E.G."/>
            <person name="Iannazzi L.C."/>
        </authorList>
    </citation>
    <scope>NUCLEOTIDE SEQUENCE [LARGE SCALE GENOMIC DNA]</scope>
    <source>
        <strain evidence="7 8">ATCC BAA-2444</strain>
    </source>
</reference>
<feature type="signal peptide" evidence="6">
    <location>
        <begin position="1"/>
        <end position="24"/>
    </location>
</feature>
<keyword evidence="4" id="KW-0564">Palmitate</keyword>
<dbReference type="PROSITE" id="PS51257">
    <property type="entry name" value="PROKAR_LIPOPROTEIN"/>
    <property type="match status" value="1"/>
</dbReference>
<gene>
    <name evidence="7" type="ORF">FKZ61_17045</name>
</gene>
<evidence type="ECO:0000313" key="8">
    <source>
        <dbReference type="Proteomes" id="UP000317371"/>
    </source>
</evidence>
<evidence type="ECO:0000256" key="3">
    <source>
        <dbReference type="ARBA" id="ARBA00023136"/>
    </source>
</evidence>
<dbReference type="SUPFAM" id="SSF53850">
    <property type="entry name" value="Periplasmic binding protein-like II"/>
    <property type="match status" value="1"/>
</dbReference>
<keyword evidence="5" id="KW-0449">Lipoprotein</keyword>
<evidence type="ECO:0000256" key="4">
    <source>
        <dbReference type="ARBA" id="ARBA00023139"/>
    </source>
</evidence>